<reference evidence="6 7" key="1">
    <citation type="journal article" date="2021" name="Elife">
        <title>Chloroplast acquisition without the gene transfer in kleptoplastic sea slugs, Plakobranchus ocellatus.</title>
        <authorList>
            <person name="Maeda T."/>
            <person name="Takahashi S."/>
            <person name="Yoshida T."/>
            <person name="Shimamura S."/>
            <person name="Takaki Y."/>
            <person name="Nagai Y."/>
            <person name="Toyoda A."/>
            <person name="Suzuki Y."/>
            <person name="Arimoto A."/>
            <person name="Ishii H."/>
            <person name="Satoh N."/>
            <person name="Nishiyama T."/>
            <person name="Hasebe M."/>
            <person name="Maruyama T."/>
            <person name="Minagawa J."/>
            <person name="Obokata J."/>
            <person name="Shigenobu S."/>
        </authorList>
    </citation>
    <scope>NUCLEOTIDE SEQUENCE [LARGE SCALE GENOMIC DNA]</scope>
</reference>
<dbReference type="EMBL" id="BLXT01003952">
    <property type="protein sequence ID" value="GFO08247.1"/>
    <property type="molecule type" value="Genomic_DNA"/>
</dbReference>
<evidence type="ECO:0000256" key="1">
    <source>
        <dbReference type="ARBA" id="ARBA00022723"/>
    </source>
</evidence>
<gene>
    <name evidence="6" type="ORF">PoB_003475200</name>
</gene>
<dbReference type="PROSITE" id="PS00018">
    <property type="entry name" value="EF_HAND_1"/>
    <property type="match status" value="1"/>
</dbReference>
<evidence type="ECO:0000313" key="7">
    <source>
        <dbReference type="Proteomes" id="UP000735302"/>
    </source>
</evidence>
<feature type="domain" description="EF-hand" evidence="5">
    <location>
        <begin position="89"/>
        <end position="124"/>
    </location>
</feature>
<keyword evidence="3" id="KW-0106">Calcium</keyword>
<dbReference type="SUPFAM" id="SSF47473">
    <property type="entry name" value="EF-hand"/>
    <property type="match status" value="1"/>
</dbReference>
<name>A0AAV4AMU6_9GAST</name>
<protein>
    <submittedName>
        <fullName evidence="6">Histone-lysine N-methyltransferase SETMAR</fullName>
    </submittedName>
</protein>
<dbReference type="InterPro" id="IPR002048">
    <property type="entry name" value="EF_hand_dom"/>
</dbReference>
<comment type="caution">
    <text evidence="6">The sequence shown here is derived from an EMBL/GenBank/DDBJ whole genome shotgun (WGS) entry which is preliminary data.</text>
</comment>
<dbReference type="SMART" id="SM00054">
    <property type="entry name" value="EFh"/>
    <property type="match status" value="2"/>
</dbReference>
<dbReference type="InterPro" id="IPR018247">
    <property type="entry name" value="EF_Hand_1_Ca_BS"/>
</dbReference>
<dbReference type="CDD" id="cd00051">
    <property type="entry name" value="EFh"/>
    <property type="match status" value="1"/>
</dbReference>
<dbReference type="InterPro" id="IPR040365">
    <property type="entry name" value="EFHD1/2"/>
</dbReference>
<evidence type="ECO:0000256" key="4">
    <source>
        <dbReference type="SAM" id="SignalP"/>
    </source>
</evidence>
<sequence>MKTKGCCSSVMKILFFMLSMYFGFTCHLLENVDALSTTETFDPYTEFPEFTREQILDFEKIFKTYDIDNDKFIDQMELQLMMEKLGAPQTFLSLKGMIKEVDEDLDSKISFREFLLIFRKAAAGELGEGSGLSELSRLTEIDVDETGVGGAKDFFQAKCLDRKMQKRLSGPEPGNQVMAGSDV</sequence>
<keyword evidence="4" id="KW-0732">Signal</keyword>
<dbReference type="Pfam" id="PF13499">
    <property type="entry name" value="EF-hand_7"/>
    <property type="match status" value="1"/>
</dbReference>
<dbReference type="AlphaFoldDB" id="A0AAV4AMU6"/>
<keyword evidence="1" id="KW-0479">Metal-binding</keyword>
<dbReference type="InterPro" id="IPR011992">
    <property type="entry name" value="EF-hand-dom_pair"/>
</dbReference>
<dbReference type="Gene3D" id="1.10.238.10">
    <property type="entry name" value="EF-hand"/>
    <property type="match status" value="1"/>
</dbReference>
<keyword evidence="7" id="KW-1185">Reference proteome</keyword>
<evidence type="ECO:0000313" key="6">
    <source>
        <dbReference type="EMBL" id="GFO08247.1"/>
    </source>
</evidence>
<dbReference type="GO" id="GO:0005509">
    <property type="term" value="F:calcium ion binding"/>
    <property type="evidence" value="ECO:0007669"/>
    <property type="project" value="InterPro"/>
</dbReference>
<dbReference type="FunFam" id="1.10.238.10:FF:000112">
    <property type="entry name" value="EF-hand domain family, member D2"/>
    <property type="match status" value="1"/>
</dbReference>
<feature type="chain" id="PRO_5043551137" evidence="4">
    <location>
        <begin position="35"/>
        <end position="183"/>
    </location>
</feature>
<evidence type="ECO:0000259" key="5">
    <source>
        <dbReference type="PROSITE" id="PS50222"/>
    </source>
</evidence>
<evidence type="ECO:0000256" key="2">
    <source>
        <dbReference type="ARBA" id="ARBA00022737"/>
    </source>
</evidence>
<feature type="domain" description="EF-hand" evidence="5">
    <location>
        <begin position="53"/>
        <end position="88"/>
    </location>
</feature>
<proteinExistence type="predicted"/>
<dbReference type="PANTHER" id="PTHR13025">
    <property type="entry name" value="EF-HAND DOMAIN-CONTAINING PROTEIN D"/>
    <property type="match status" value="1"/>
</dbReference>
<dbReference type="PANTHER" id="PTHR13025:SF6">
    <property type="entry name" value="EF-HAND DOMAIN-CONTAINING PROTEIN-RELATED"/>
    <property type="match status" value="1"/>
</dbReference>
<organism evidence="6 7">
    <name type="scientific">Plakobranchus ocellatus</name>
    <dbReference type="NCBI Taxonomy" id="259542"/>
    <lineage>
        <taxon>Eukaryota</taxon>
        <taxon>Metazoa</taxon>
        <taxon>Spiralia</taxon>
        <taxon>Lophotrochozoa</taxon>
        <taxon>Mollusca</taxon>
        <taxon>Gastropoda</taxon>
        <taxon>Heterobranchia</taxon>
        <taxon>Euthyneura</taxon>
        <taxon>Panpulmonata</taxon>
        <taxon>Sacoglossa</taxon>
        <taxon>Placobranchoidea</taxon>
        <taxon>Plakobranchidae</taxon>
        <taxon>Plakobranchus</taxon>
    </lineage>
</organism>
<keyword evidence="2" id="KW-0677">Repeat</keyword>
<evidence type="ECO:0000256" key="3">
    <source>
        <dbReference type="ARBA" id="ARBA00022837"/>
    </source>
</evidence>
<feature type="signal peptide" evidence="4">
    <location>
        <begin position="1"/>
        <end position="34"/>
    </location>
</feature>
<dbReference type="PROSITE" id="PS50222">
    <property type="entry name" value="EF_HAND_2"/>
    <property type="match status" value="2"/>
</dbReference>
<dbReference type="Proteomes" id="UP000735302">
    <property type="component" value="Unassembled WGS sequence"/>
</dbReference>
<accession>A0AAV4AMU6</accession>